<dbReference type="OrthoDB" id="425681at2759"/>
<evidence type="ECO:0000259" key="1">
    <source>
        <dbReference type="PROSITE" id="PS50878"/>
    </source>
</evidence>
<accession>A0A2G8KGL8</accession>
<dbReference type="PROSITE" id="PS50878">
    <property type="entry name" value="RT_POL"/>
    <property type="match status" value="1"/>
</dbReference>
<dbReference type="PANTHER" id="PTHR47027:SF20">
    <property type="entry name" value="REVERSE TRANSCRIPTASE-LIKE PROTEIN WITH RNA-DIRECTED DNA POLYMERASE DOMAIN"/>
    <property type="match status" value="1"/>
</dbReference>
<dbReference type="PANTHER" id="PTHR47027">
    <property type="entry name" value="REVERSE TRANSCRIPTASE DOMAIN-CONTAINING PROTEIN"/>
    <property type="match status" value="1"/>
</dbReference>
<dbReference type="Proteomes" id="UP000230750">
    <property type="component" value="Unassembled WGS sequence"/>
</dbReference>
<dbReference type="Gene3D" id="3.30.70.270">
    <property type="match status" value="1"/>
</dbReference>
<proteinExistence type="predicted"/>
<reference evidence="2 3" key="1">
    <citation type="journal article" date="2017" name="PLoS Biol.">
        <title>The sea cucumber genome provides insights into morphological evolution and visceral regeneration.</title>
        <authorList>
            <person name="Zhang X."/>
            <person name="Sun L."/>
            <person name="Yuan J."/>
            <person name="Sun Y."/>
            <person name="Gao Y."/>
            <person name="Zhang L."/>
            <person name="Li S."/>
            <person name="Dai H."/>
            <person name="Hamel J.F."/>
            <person name="Liu C."/>
            <person name="Yu Y."/>
            <person name="Liu S."/>
            <person name="Lin W."/>
            <person name="Guo K."/>
            <person name="Jin S."/>
            <person name="Xu P."/>
            <person name="Storey K.B."/>
            <person name="Huan P."/>
            <person name="Zhang T."/>
            <person name="Zhou Y."/>
            <person name="Zhang J."/>
            <person name="Lin C."/>
            <person name="Li X."/>
            <person name="Xing L."/>
            <person name="Huo D."/>
            <person name="Sun M."/>
            <person name="Wang L."/>
            <person name="Mercier A."/>
            <person name="Li F."/>
            <person name="Yang H."/>
            <person name="Xiang J."/>
        </authorList>
    </citation>
    <scope>NUCLEOTIDE SEQUENCE [LARGE SCALE GENOMIC DNA]</scope>
    <source>
        <strain evidence="2">Shaxun</strain>
        <tissue evidence="2">Muscle</tissue>
    </source>
</reference>
<dbReference type="EMBL" id="MRZV01000599">
    <property type="protein sequence ID" value="PIK47151.1"/>
    <property type="molecule type" value="Genomic_DNA"/>
</dbReference>
<dbReference type="InterPro" id="IPR043128">
    <property type="entry name" value="Rev_trsase/Diguanyl_cyclase"/>
</dbReference>
<name>A0A2G8KGL8_STIJA</name>
<dbReference type="InterPro" id="IPR043502">
    <property type="entry name" value="DNA/RNA_pol_sf"/>
</dbReference>
<dbReference type="CDD" id="cd01650">
    <property type="entry name" value="RT_nLTR_like"/>
    <property type="match status" value="1"/>
</dbReference>
<keyword evidence="3" id="KW-1185">Reference proteome</keyword>
<sequence length="659" mass="76561">MEKFKNTTNQVTEETVGFQRKKLVKGLPEDVRKMCHLRRKARVEMLNNPTAANKNNYKTFNKKVKYEVKQWKRKLIENDVSEMEHAYSMNNNHDLFKKVRKLAGEKTTTQAVAKDNQGILRTAPDEVMKCWEDHFNKHLNTEFPRDDDILKTIPVNRNTTSLPFTLEEVEEAVKKLKNNKACGCDRISAEVLKEGGPLMNRMLLKVINKAWSDREIPEDWSRGLVTPVYKKGDKLDPANYRAITLLSIPGKVFCRMLLTRIQDTVENHLSEEQCGFRASRGTTDAIFTVRQIFEKAKERKISLHWNFVDFKAAFDTIWREALWKCLRSIGVDPKLVDLIARMYEKTKCSVMVNGKITEWFEVQVGVRQGCLLSPCLFNIYLEFVMKEIQNLDSGLKMGNMCINNIRYADDTTLIEMDLDSLQEATNKLQEACTRWGMKINPTKCKIMSEDTKDVLLNQVPVQKVDNFVFLGSNVPSMEEDVKRRIRLASCAFGRLKNTIWSNHDITRSLKVRIYQALILPIATYSSESWALREKDRHRLDVFEMRCLRAILGVSILDKVRNNTIRQRLNVTTINDAICKRRLKWAGHVFRMPEHRLPYQAFKNDFSKPRPPGRPPSRWKDLIQKDLGMTTQAVESCAADRPNWRRITRQRAKGHSVLRT</sequence>
<feature type="domain" description="Reverse transcriptase" evidence="1">
    <location>
        <begin position="209"/>
        <end position="474"/>
    </location>
</feature>
<dbReference type="SUPFAM" id="SSF56672">
    <property type="entry name" value="DNA/RNA polymerases"/>
    <property type="match status" value="1"/>
</dbReference>
<protein>
    <recommendedName>
        <fullName evidence="1">Reverse transcriptase domain-containing protein</fullName>
    </recommendedName>
</protein>
<comment type="caution">
    <text evidence="2">The sequence shown here is derived from an EMBL/GenBank/DDBJ whole genome shotgun (WGS) entry which is preliminary data.</text>
</comment>
<dbReference type="AlphaFoldDB" id="A0A2G8KGL8"/>
<organism evidence="2 3">
    <name type="scientific">Stichopus japonicus</name>
    <name type="common">Sea cucumber</name>
    <dbReference type="NCBI Taxonomy" id="307972"/>
    <lineage>
        <taxon>Eukaryota</taxon>
        <taxon>Metazoa</taxon>
        <taxon>Echinodermata</taxon>
        <taxon>Eleutherozoa</taxon>
        <taxon>Echinozoa</taxon>
        <taxon>Holothuroidea</taxon>
        <taxon>Aspidochirotacea</taxon>
        <taxon>Aspidochirotida</taxon>
        <taxon>Stichopodidae</taxon>
        <taxon>Apostichopus</taxon>
    </lineage>
</organism>
<evidence type="ECO:0000313" key="2">
    <source>
        <dbReference type="EMBL" id="PIK47151.1"/>
    </source>
</evidence>
<evidence type="ECO:0000313" key="3">
    <source>
        <dbReference type="Proteomes" id="UP000230750"/>
    </source>
</evidence>
<gene>
    <name evidence="2" type="ORF">BSL78_16002</name>
</gene>
<dbReference type="InterPro" id="IPR000477">
    <property type="entry name" value="RT_dom"/>
</dbReference>
<dbReference type="Pfam" id="PF00078">
    <property type="entry name" value="RVT_1"/>
    <property type="match status" value="1"/>
</dbReference>
<dbReference type="STRING" id="307972.A0A2G8KGL8"/>